<evidence type="ECO:0000256" key="1">
    <source>
        <dbReference type="SAM" id="Coils"/>
    </source>
</evidence>
<dbReference type="AlphaFoldDB" id="A0A8I2KQU2"/>
<sequence length="1219" mass="138960">MKLEKILITNLASIESAEVDFTAAPLKDTGLYAITGDTGAGKSTLLDAVCLAFYGKTARLKSDDKEKVAFNGDNIKLNDPRNLLRRGCVAASASVVFIAQDSKRYQAIWSVERARKSPKGNLKTATIELFSLPDMTLVCEKKKETEQKIEQLVGLNFEQFTRAVLLAQHEFSAFLKAGGDERAQLLECLTGTEKFSNIGKAVFEAHKQKKIELQSQQDRLGQIVLLSPEQLTELEAQKLGLLDTRNRQQEISTKLQAQLQWLADVELRKQKIAEVEHTLKTLEQQIAEGKPQQEYAQQVLKANEMRDNREQHELADKRVAQLSQEQLALQQQDFASTIATLKAKQQQLEQQLITQQANFVKLEPSFNTIRLLDEKLSLHKAQERETKPYLDKHANLITQHEAAIQKYQVQQGEIATELKQLEHEQANLHSVSNIAGQWSVVQPQFDDLQKYQQQRNDHETQLQKLPSEQQALGTQLSKHEAEVQHLQKVYDTEASALSALKEALAPLTQQDLNLALQNWSLCVQAYRSIEEGDALLHQLRSQQTQHHIGLERLEILIRDTKQQDELSKQRLALTRDNLEQVQLRASERISDLRSQLRAGQECMVCGSKEHPYGVEHIDAHWEQLLSDFRSQYQAAEQAREQVLQRYNQQVGEKERENALWQSVTQEIAHCTKQINENRARLDALSDEYKVGSAEQAELQLVSIQSRLNELSKLRNNIDRQWQSVQQAQQHLEQAKHKGQALQQQHHDLGNHIAFLRTEYDQLSQTVDALRNRLEALISDKSWWQNFDSSPQAAISQLKTGVQTWLKTTERTDALTAKKVQLEHQLHLASQQKQDEAQRLEELEHTLLQHQQNIERLNRERAEYLPQQHTRLDDWIAELKQQEQQSREQITQTQLALSQTEAQREKTQHSLTQLEKQIAEQTSRLQQLSARFEQWLLDQQGQLNKVKVLALLEVSLDEARANLEKCAQVQQTFQNTKLQLSHQREELSQLENKYPDGVDSAQVKLSHAETTQALEQTQNQLLQVQSALEVDAQNKQQFSLQAANLAQLQQDYEQWHLLDKLLGDATGKKLRNWAQTQTLKILLQYANQQLHTLSRRYLLTNIEQSLEIAVIDKDMADEQRSVNTLSGGESFLVSLSLALGLAALSSNKVQIHSLFIDEGFGTLDPETLGVAIDALDALQSQGRKVGVISHVAQMSERIATRIHVNKQPGGYSSLNLVPQT</sequence>
<feature type="coiled-coil region" evidence="1">
    <location>
        <begin position="825"/>
        <end position="992"/>
    </location>
</feature>
<dbReference type="EMBL" id="WEIA01000007">
    <property type="protein sequence ID" value="NLR22268.1"/>
    <property type="molecule type" value="Genomic_DNA"/>
</dbReference>
<feature type="coiled-coil region" evidence="1">
    <location>
        <begin position="390"/>
        <end position="424"/>
    </location>
</feature>
<dbReference type="EMBL" id="CP137579">
    <property type="protein sequence ID" value="WOX31581.1"/>
    <property type="molecule type" value="Genomic_DNA"/>
</dbReference>
<dbReference type="Proteomes" id="UP001304419">
    <property type="component" value="Chromosome 2"/>
</dbReference>
<feature type="coiled-coil region" evidence="1">
    <location>
        <begin position="625"/>
        <end position="779"/>
    </location>
</feature>
<evidence type="ECO:0000313" key="3">
    <source>
        <dbReference type="EMBL" id="NLR22268.1"/>
    </source>
</evidence>
<reference evidence="4 6" key="2">
    <citation type="submission" date="2023-10" db="EMBL/GenBank/DDBJ databases">
        <title>To unveil natural product biosynthetic capacity in Pseudoalteromonas.</title>
        <authorList>
            <person name="Wang J."/>
        </authorList>
    </citation>
    <scope>NUCLEOTIDE SEQUENCE [LARGE SCALE GENOMIC DNA]</scope>
    <source>
        <strain evidence="4 6">DSM 15914</strain>
    </source>
</reference>
<organism evidence="3 5">
    <name type="scientific">Pseudoalteromonas maricaloris</name>
    <dbReference type="NCBI Taxonomy" id="184924"/>
    <lineage>
        <taxon>Bacteria</taxon>
        <taxon>Pseudomonadati</taxon>
        <taxon>Pseudomonadota</taxon>
        <taxon>Gammaproteobacteria</taxon>
        <taxon>Alteromonadales</taxon>
        <taxon>Pseudoalteromonadaceae</taxon>
        <taxon>Pseudoalteromonas</taxon>
    </lineage>
</organism>
<dbReference type="Proteomes" id="UP000646877">
    <property type="component" value="Unassembled WGS sequence"/>
</dbReference>
<proteinExistence type="predicted"/>
<dbReference type="InterPro" id="IPR027417">
    <property type="entry name" value="P-loop_NTPase"/>
</dbReference>
<dbReference type="GO" id="GO:0006302">
    <property type="term" value="P:double-strand break repair"/>
    <property type="evidence" value="ECO:0007669"/>
    <property type="project" value="InterPro"/>
</dbReference>
<dbReference type="SUPFAM" id="SSF52540">
    <property type="entry name" value="P-loop containing nucleoside triphosphate hydrolases"/>
    <property type="match status" value="2"/>
</dbReference>
<evidence type="ECO:0000313" key="4">
    <source>
        <dbReference type="EMBL" id="WOX31581.1"/>
    </source>
</evidence>
<dbReference type="InterPro" id="IPR038729">
    <property type="entry name" value="Rad50/SbcC_AAA"/>
</dbReference>
<gene>
    <name evidence="3" type="ORF">F9Y85_13230</name>
    <name evidence="4" type="ORF">R5H13_21820</name>
</gene>
<dbReference type="Pfam" id="PF13558">
    <property type="entry name" value="SbcC_Walker_B"/>
    <property type="match status" value="1"/>
</dbReference>
<evidence type="ECO:0000313" key="5">
    <source>
        <dbReference type="Proteomes" id="UP000646877"/>
    </source>
</evidence>
<feature type="coiled-coil region" evidence="1">
    <location>
        <begin position="265"/>
        <end position="358"/>
    </location>
</feature>
<dbReference type="GO" id="GO:0016887">
    <property type="term" value="F:ATP hydrolysis activity"/>
    <property type="evidence" value="ECO:0007669"/>
    <property type="project" value="InterPro"/>
</dbReference>
<dbReference type="Gene3D" id="3.40.50.300">
    <property type="entry name" value="P-loop containing nucleotide triphosphate hydrolases"/>
    <property type="match status" value="2"/>
</dbReference>
<reference evidence="3" key="1">
    <citation type="submission" date="2019-10" db="EMBL/GenBank/DDBJ databases">
        <authorList>
            <person name="Paulsen S."/>
        </authorList>
    </citation>
    <scope>NUCLEOTIDE SEQUENCE</scope>
    <source>
        <strain evidence="3">LMG 19692</strain>
    </source>
</reference>
<name>A0A8I2KQU2_9GAMM</name>
<keyword evidence="6" id="KW-1185">Reference proteome</keyword>
<accession>A0A8I2KQU2</accession>
<protein>
    <submittedName>
        <fullName evidence="3">AAA family ATPase</fullName>
    </submittedName>
</protein>
<feature type="domain" description="Rad50/SbcC-type AAA" evidence="2">
    <location>
        <begin position="5"/>
        <end position="286"/>
    </location>
</feature>
<evidence type="ECO:0000313" key="6">
    <source>
        <dbReference type="Proteomes" id="UP001304419"/>
    </source>
</evidence>
<dbReference type="RefSeq" id="WP_193522032.1">
    <property type="nucleotide sequence ID" value="NZ_CBCSDF010000005.1"/>
</dbReference>
<dbReference type="Pfam" id="PF13476">
    <property type="entry name" value="AAA_23"/>
    <property type="match status" value="1"/>
</dbReference>
<evidence type="ECO:0000259" key="2">
    <source>
        <dbReference type="Pfam" id="PF13476"/>
    </source>
</evidence>
<dbReference type="PANTHER" id="PTHR32114">
    <property type="entry name" value="ABC TRANSPORTER ABCH.3"/>
    <property type="match status" value="1"/>
</dbReference>
<dbReference type="PANTHER" id="PTHR32114:SF2">
    <property type="entry name" value="ABC TRANSPORTER ABCH.3"/>
    <property type="match status" value="1"/>
</dbReference>
<keyword evidence="1" id="KW-0175">Coiled coil</keyword>